<dbReference type="GO" id="GO:0006508">
    <property type="term" value="P:proteolysis"/>
    <property type="evidence" value="ECO:0007669"/>
    <property type="project" value="InterPro"/>
</dbReference>
<dbReference type="PANTHER" id="PTHR43433">
    <property type="entry name" value="HYDROLASE, ALPHA/BETA FOLD FAMILY PROTEIN"/>
    <property type="match status" value="1"/>
</dbReference>
<evidence type="ECO:0000313" key="6">
    <source>
        <dbReference type="Proteomes" id="UP000282002"/>
    </source>
</evidence>
<evidence type="ECO:0000313" key="5">
    <source>
        <dbReference type="EMBL" id="AZL57702.1"/>
    </source>
</evidence>
<accession>A0A3S8U263</accession>
<feature type="domain" description="AB hydrolase-1" evidence="4">
    <location>
        <begin position="61"/>
        <end position="303"/>
    </location>
</feature>
<keyword evidence="6" id="KW-1185">Reference proteome</keyword>
<evidence type="ECO:0000256" key="3">
    <source>
        <dbReference type="SAM" id="SignalP"/>
    </source>
</evidence>
<evidence type="ECO:0000256" key="1">
    <source>
        <dbReference type="ARBA" id="ARBA00010088"/>
    </source>
</evidence>
<dbReference type="SUPFAM" id="SSF53474">
    <property type="entry name" value="alpha/beta-Hydrolases"/>
    <property type="match status" value="1"/>
</dbReference>
<dbReference type="InterPro" id="IPR029058">
    <property type="entry name" value="AB_hydrolase_fold"/>
</dbReference>
<dbReference type="InterPro" id="IPR050471">
    <property type="entry name" value="AB_hydrolase"/>
</dbReference>
<keyword evidence="3" id="KW-0732">Signal</keyword>
<dbReference type="KEGG" id="taw:EI545_01890"/>
<protein>
    <submittedName>
        <fullName evidence="5">Alpha/beta hydrolase</fullName>
    </submittedName>
</protein>
<dbReference type="InterPro" id="IPR000073">
    <property type="entry name" value="AB_hydrolase_1"/>
</dbReference>
<evidence type="ECO:0000259" key="4">
    <source>
        <dbReference type="Pfam" id="PF12697"/>
    </source>
</evidence>
<dbReference type="PRINTS" id="PR00793">
    <property type="entry name" value="PROAMNOPTASE"/>
</dbReference>
<dbReference type="PRINTS" id="PR00111">
    <property type="entry name" value="ABHYDROLASE"/>
</dbReference>
<comment type="similarity">
    <text evidence="1">Belongs to the peptidase S33 family.</text>
</comment>
<dbReference type="OrthoDB" id="9815441at2"/>
<dbReference type="EMBL" id="CP034328">
    <property type="protein sequence ID" value="AZL57702.1"/>
    <property type="molecule type" value="Genomic_DNA"/>
</dbReference>
<feature type="chain" id="PRO_5019111257" evidence="3">
    <location>
        <begin position="19"/>
        <end position="310"/>
    </location>
</feature>
<dbReference type="Gene3D" id="3.40.50.1820">
    <property type="entry name" value="alpha/beta hydrolase"/>
    <property type="match status" value="1"/>
</dbReference>
<organism evidence="5 6">
    <name type="scientific">Tabrizicola piscis</name>
    <dbReference type="NCBI Taxonomy" id="2494374"/>
    <lineage>
        <taxon>Bacteria</taxon>
        <taxon>Pseudomonadati</taxon>
        <taxon>Pseudomonadota</taxon>
        <taxon>Alphaproteobacteria</taxon>
        <taxon>Rhodobacterales</taxon>
        <taxon>Paracoccaceae</taxon>
        <taxon>Tabrizicola</taxon>
    </lineage>
</organism>
<evidence type="ECO:0000256" key="2">
    <source>
        <dbReference type="ARBA" id="ARBA00022801"/>
    </source>
</evidence>
<gene>
    <name evidence="5" type="ORF">EI545_01890</name>
</gene>
<dbReference type="InterPro" id="IPR002410">
    <property type="entry name" value="Peptidase_S33"/>
</dbReference>
<dbReference type="Pfam" id="PF12697">
    <property type="entry name" value="Abhydrolase_6"/>
    <property type="match status" value="1"/>
</dbReference>
<dbReference type="AlphaFoldDB" id="A0A3S8U263"/>
<feature type="signal peptide" evidence="3">
    <location>
        <begin position="1"/>
        <end position="18"/>
    </location>
</feature>
<keyword evidence="2 5" id="KW-0378">Hydrolase</keyword>
<proteinExistence type="inferred from homology"/>
<reference evidence="5 6" key="1">
    <citation type="submission" date="2018-12" db="EMBL/GenBank/DDBJ databases">
        <title>Complete genome sequencing of Tabrizicola sp. K13M18.</title>
        <authorList>
            <person name="Bae J.-W."/>
        </authorList>
    </citation>
    <scope>NUCLEOTIDE SEQUENCE [LARGE SCALE GENOMIC DNA]</scope>
    <source>
        <strain evidence="5 6">K13M18</strain>
    </source>
</reference>
<sequence>MRLPRLATSLLLAAVAVAGVTQWRASAREAAVMAAYPPTGQFVTVDGLRLHYEMAGSGPDLVMIHGASGSLRDLTFALRDQLTDRFRVIVVDRPGLGHSDPLPDTSLLAQARVIKAGVAQLGVTDPVVLGQSYGGAVALAWALDGGPRALVLVGSPSMPWPGKLDPWYRLTSTAVGRALVIPLASAFVPQSYVSAATTAVFAPDPVPPGYEAHLGTAMALRRPSLAVNTAQINALRAELVTMEPRYPTLTLPVELIHGTADTIVPLTIHSGPLSQLLPNVRLTTIDGAGHMPHHSHSAAVIAAIDRAALR</sequence>
<name>A0A3S8U263_9RHOB</name>
<dbReference type="PANTHER" id="PTHR43433:SF5">
    <property type="entry name" value="AB HYDROLASE-1 DOMAIN-CONTAINING PROTEIN"/>
    <property type="match status" value="1"/>
</dbReference>
<dbReference type="Proteomes" id="UP000282002">
    <property type="component" value="Chromosome"/>
</dbReference>
<dbReference type="GO" id="GO:0008233">
    <property type="term" value="F:peptidase activity"/>
    <property type="evidence" value="ECO:0007669"/>
    <property type="project" value="InterPro"/>
</dbReference>